<dbReference type="RefSeq" id="WP_093185763.1">
    <property type="nucleotide sequence ID" value="NZ_FMYH01000008.1"/>
</dbReference>
<dbReference type="SUPFAM" id="SSF53807">
    <property type="entry name" value="Helical backbone' metal receptor"/>
    <property type="match status" value="1"/>
</dbReference>
<dbReference type="OrthoDB" id="9797736at2"/>
<comment type="similarity">
    <text evidence="1">Belongs to the bacterial solute-binding protein 8 family.</text>
</comment>
<dbReference type="Pfam" id="PF01497">
    <property type="entry name" value="Peripla_BP_2"/>
    <property type="match status" value="1"/>
</dbReference>
<dbReference type="Proteomes" id="UP000199039">
    <property type="component" value="Unassembled WGS sequence"/>
</dbReference>
<gene>
    <name evidence="4" type="ORF">SAMN05216410_3488</name>
</gene>
<organism evidence="4 5">
    <name type="scientific">Sanguibacter gelidistatuariae</name>
    <dbReference type="NCBI Taxonomy" id="1814289"/>
    <lineage>
        <taxon>Bacteria</taxon>
        <taxon>Bacillati</taxon>
        <taxon>Actinomycetota</taxon>
        <taxon>Actinomycetes</taxon>
        <taxon>Micrococcales</taxon>
        <taxon>Sanguibacteraceae</taxon>
        <taxon>Sanguibacter</taxon>
    </lineage>
</organism>
<evidence type="ECO:0000313" key="4">
    <source>
        <dbReference type="EMBL" id="SDD54993.1"/>
    </source>
</evidence>
<dbReference type="Gene3D" id="3.40.50.1980">
    <property type="entry name" value="Nitrogenase molybdenum iron protein domain"/>
    <property type="match status" value="2"/>
</dbReference>
<dbReference type="InterPro" id="IPR050902">
    <property type="entry name" value="ABC_Transporter_SBP"/>
</dbReference>
<feature type="domain" description="Fe/B12 periplasmic-binding" evidence="3">
    <location>
        <begin position="114"/>
        <end position="378"/>
    </location>
</feature>
<reference evidence="4 5" key="1">
    <citation type="submission" date="2016-09" db="EMBL/GenBank/DDBJ databases">
        <authorList>
            <person name="Capua I."/>
            <person name="De Benedictis P."/>
            <person name="Joannis T."/>
            <person name="Lombin L.H."/>
            <person name="Cattoli G."/>
        </authorList>
    </citation>
    <scope>NUCLEOTIDE SEQUENCE [LARGE SCALE GENOMIC DNA]</scope>
    <source>
        <strain evidence="4 5">ISLP-3</strain>
    </source>
</reference>
<dbReference type="AlphaFoldDB" id="A0A1G6VNK2"/>
<name>A0A1G6VNK2_9MICO</name>
<protein>
    <submittedName>
        <fullName evidence="4">Iron complex transport system substrate-binding protein</fullName>
    </submittedName>
</protein>
<evidence type="ECO:0000259" key="3">
    <source>
        <dbReference type="PROSITE" id="PS50983"/>
    </source>
</evidence>
<evidence type="ECO:0000256" key="2">
    <source>
        <dbReference type="SAM" id="MobiDB-lite"/>
    </source>
</evidence>
<dbReference type="PROSITE" id="PS50983">
    <property type="entry name" value="FE_B12_PBP"/>
    <property type="match status" value="1"/>
</dbReference>
<dbReference type="STRING" id="1814289.SAMN05216410_3488"/>
<proteinExistence type="inferred from homology"/>
<evidence type="ECO:0000256" key="1">
    <source>
        <dbReference type="ARBA" id="ARBA00008814"/>
    </source>
</evidence>
<feature type="region of interest" description="Disordered" evidence="2">
    <location>
        <begin position="42"/>
        <end position="62"/>
    </location>
</feature>
<evidence type="ECO:0000313" key="5">
    <source>
        <dbReference type="Proteomes" id="UP000199039"/>
    </source>
</evidence>
<keyword evidence="5" id="KW-1185">Reference proteome</keyword>
<dbReference type="PANTHER" id="PTHR30535">
    <property type="entry name" value="VITAMIN B12-BINDING PROTEIN"/>
    <property type="match status" value="1"/>
</dbReference>
<dbReference type="InterPro" id="IPR002491">
    <property type="entry name" value="ABC_transptr_periplasmic_BD"/>
</dbReference>
<dbReference type="PANTHER" id="PTHR30535:SF4">
    <property type="entry name" value="HEMIN-BINDING PERIPLASMIC PROTEIN HMUT"/>
    <property type="match status" value="1"/>
</dbReference>
<sequence>MTGEWRRAPGGLRPAGTALRAARALAAALALTLALTACQGATGSTGPEKAPDGGPQLADVTPVTDPKALVGGSTALLTDATISTPATPPHPTLPVTLTDMQGTEVTVTDTSRILALDVYGSTTRIVYELGLGANLVGRDASSSFPEVAGLPLVTQSGHDLNAEAILALAPTLIITDTSLGPWDVVLQMRDAGIAVVVVDSERSLANTGSLINEVATAVGLPAEGAALAERVTTQIDAKVAQIAAVAPVAAADKLRIVFLYVRGQAGVYYMFGTDSGADSLVKALGGIDVATEIGWSGMRPVSDEGLISAQPDVVLVMSDGLDSAGGVDGLLESIPALAQTPAGERRRIVDMDDSEILSFGPGTAGVLDALAVALYAPQNHAPQDPS</sequence>
<dbReference type="EMBL" id="FMYH01000008">
    <property type="protein sequence ID" value="SDD54993.1"/>
    <property type="molecule type" value="Genomic_DNA"/>
</dbReference>
<accession>A0A1G6VNK2</accession>